<accession>A0A2R7Y2C1</accession>
<evidence type="ECO:0000313" key="2">
    <source>
        <dbReference type="Proteomes" id="UP000244066"/>
    </source>
</evidence>
<reference evidence="1 2" key="1">
    <citation type="submission" date="2017-04" db="EMBL/GenBank/DDBJ databases">
        <title>Draft Aigarchaeota genome from a New Zealand hot spring.</title>
        <authorList>
            <person name="Reysenbach A.-L."/>
            <person name="Donaho J.A."/>
            <person name="Gerhart J."/>
            <person name="Kelley J.F."/>
            <person name="Kouba K."/>
            <person name="Podar M."/>
            <person name="Stott M."/>
        </authorList>
    </citation>
    <scope>NUCLEOTIDE SEQUENCE [LARGE SCALE GENOMIC DNA]</scope>
    <source>
        <strain evidence="1">NZ13_MG1</strain>
    </source>
</reference>
<evidence type="ECO:0000313" key="1">
    <source>
        <dbReference type="EMBL" id="PUA31674.1"/>
    </source>
</evidence>
<sequence length="67" mass="7461">MLSQLHELVEVNTLFRESHELAVNLQVHALRSALKSGDPIAVHEEVSGEYGRFDVLIKSIEGSFCPN</sequence>
<name>A0A2R7Y2C1_9ARCH</name>
<protein>
    <submittedName>
        <fullName evidence="1">Uncharacterized protein</fullName>
    </submittedName>
</protein>
<gene>
    <name evidence="1" type="ORF">B9J98_05650</name>
</gene>
<dbReference type="AlphaFoldDB" id="A0A2R7Y2C1"/>
<organism evidence="1 2">
    <name type="scientific">Candidatus Terraquivivens tikiterensis</name>
    <dbReference type="NCBI Taxonomy" id="1980982"/>
    <lineage>
        <taxon>Archaea</taxon>
        <taxon>Nitrososphaerota</taxon>
        <taxon>Candidatus Wolframiiraptoraceae</taxon>
        <taxon>Candidatus Terraquivivens</taxon>
    </lineage>
</organism>
<proteinExistence type="predicted"/>
<comment type="caution">
    <text evidence="1">The sequence shown here is derived from an EMBL/GenBank/DDBJ whole genome shotgun (WGS) entry which is preliminary data.</text>
</comment>
<dbReference type="EMBL" id="NDWU01000014">
    <property type="protein sequence ID" value="PUA31674.1"/>
    <property type="molecule type" value="Genomic_DNA"/>
</dbReference>
<dbReference type="Proteomes" id="UP000244066">
    <property type="component" value="Unassembled WGS sequence"/>
</dbReference>